<dbReference type="KEGG" id="crq:GCK72_007101"/>
<dbReference type="Proteomes" id="UP000483820">
    <property type="component" value="Chromosome II"/>
</dbReference>
<protein>
    <submittedName>
        <fullName evidence="2">Uncharacterized protein</fullName>
    </submittedName>
</protein>
<keyword evidence="1" id="KW-1133">Transmembrane helix</keyword>
<dbReference type="RefSeq" id="XP_053590173.1">
    <property type="nucleotide sequence ID" value="XM_053725979.1"/>
</dbReference>
<keyword evidence="1" id="KW-0812">Transmembrane</keyword>
<comment type="caution">
    <text evidence="2">The sequence shown here is derived from an EMBL/GenBank/DDBJ whole genome shotgun (WGS) entry which is preliminary data.</text>
</comment>
<keyword evidence="1" id="KW-0472">Membrane</keyword>
<name>A0A6A5HMX1_CAERE</name>
<dbReference type="EMBL" id="WUAV01000002">
    <property type="protein sequence ID" value="KAF1767142.1"/>
    <property type="molecule type" value="Genomic_DNA"/>
</dbReference>
<feature type="transmembrane region" description="Helical" evidence="1">
    <location>
        <begin position="98"/>
        <end position="119"/>
    </location>
</feature>
<evidence type="ECO:0000313" key="2">
    <source>
        <dbReference type="EMBL" id="KAF1767142.1"/>
    </source>
</evidence>
<sequence>MKLLFLIFRDSEFFEIYGDGRMEKYEMWNKVFGYSGIVFYTLVAQFLLWWINWDLEVGIVITAFHHLLSMVSSWLFIFQVNQKYACASSRFVDFVTPVLIMLSAVPAGILSSSAAVWMAHSYFSIYLFVFLFDIRAIINDNLLYISDKDQIFKKEEEKTKHPKKTFLNKKNVFVLSPNTLYKKL</sequence>
<evidence type="ECO:0000313" key="3">
    <source>
        <dbReference type="Proteomes" id="UP000483820"/>
    </source>
</evidence>
<reference evidence="2 3" key="1">
    <citation type="submission" date="2019-12" db="EMBL/GenBank/DDBJ databases">
        <title>Chromosome-level assembly of the Caenorhabditis remanei genome.</title>
        <authorList>
            <person name="Teterina A.A."/>
            <person name="Willis J.H."/>
            <person name="Phillips P.C."/>
        </authorList>
    </citation>
    <scope>NUCLEOTIDE SEQUENCE [LARGE SCALE GENOMIC DNA]</scope>
    <source>
        <strain evidence="2 3">PX506</strain>
        <tissue evidence="2">Whole organism</tissue>
    </source>
</reference>
<dbReference type="AlphaFoldDB" id="A0A6A5HMX1"/>
<dbReference type="CTD" id="78774295"/>
<accession>A0A6A5HMX1</accession>
<feature type="transmembrane region" description="Helical" evidence="1">
    <location>
        <begin position="31"/>
        <end position="51"/>
    </location>
</feature>
<feature type="transmembrane region" description="Helical" evidence="1">
    <location>
        <begin position="57"/>
        <end position="77"/>
    </location>
</feature>
<gene>
    <name evidence="2" type="ORF">GCK72_007101</name>
</gene>
<evidence type="ECO:0000256" key="1">
    <source>
        <dbReference type="SAM" id="Phobius"/>
    </source>
</evidence>
<proteinExistence type="predicted"/>
<dbReference type="GeneID" id="78774295"/>
<organism evidence="2 3">
    <name type="scientific">Caenorhabditis remanei</name>
    <name type="common">Caenorhabditis vulgaris</name>
    <dbReference type="NCBI Taxonomy" id="31234"/>
    <lineage>
        <taxon>Eukaryota</taxon>
        <taxon>Metazoa</taxon>
        <taxon>Ecdysozoa</taxon>
        <taxon>Nematoda</taxon>
        <taxon>Chromadorea</taxon>
        <taxon>Rhabditida</taxon>
        <taxon>Rhabditina</taxon>
        <taxon>Rhabditomorpha</taxon>
        <taxon>Rhabditoidea</taxon>
        <taxon>Rhabditidae</taxon>
        <taxon>Peloderinae</taxon>
        <taxon>Caenorhabditis</taxon>
    </lineage>
</organism>